<dbReference type="Gene3D" id="2.120.10.30">
    <property type="entry name" value="TolB, C-terminal domain"/>
    <property type="match status" value="1"/>
</dbReference>
<dbReference type="PANTHER" id="PTHR42776">
    <property type="entry name" value="SERINE PEPTIDASE S9 FAMILY MEMBER"/>
    <property type="match status" value="1"/>
</dbReference>
<evidence type="ECO:0000313" key="3">
    <source>
        <dbReference type="EMBL" id="QJD77327.1"/>
    </source>
</evidence>
<dbReference type="Pfam" id="PF00326">
    <property type="entry name" value="Peptidase_S9"/>
    <property type="match status" value="1"/>
</dbReference>
<dbReference type="InterPro" id="IPR011042">
    <property type="entry name" value="6-blade_b-propeller_TolB-like"/>
</dbReference>
<accession>A0A7L5DMP2</accession>
<dbReference type="EMBL" id="CP051677">
    <property type="protein sequence ID" value="QJD77327.1"/>
    <property type="molecule type" value="Genomic_DNA"/>
</dbReference>
<reference evidence="3 4" key="1">
    <citation type="submission" date="2020-04" db="EMBL/GenBank/DDBJ databases">
        <title>Genome sequencing of novel species.</title>
        <authorList>
            <person name="Heo J."/>
            <person name="Kim S.-J."/>
            <person name="Kim J.-S."/>
            <person name="Hong S.-B."/>
            <person name="Kwon S.-W."/>
        </authorList>
    </citation>
    <scope>NUCLEOTIDE SEQUENCE [LARGE SCALE GENOMIC DNA]</scope>
    <source>
        <strain evidence="3 4">CJU-R4</strain>
    </source>
</reference>
<dbReference type="AlphaFoldDB" id="A0A7L5DMP2"/>
<keyword evidence="4" id="KW-1185">Reference proteome</keyword>
<gene>
    <name evidence="3" type="ORF">HH216_01995</name>
</gene>
<keyword evidence="1" id="KW-0378">Hydrolase</keyword>
<evidence type="ECO:0000259" key="2">
    <source>
        <dbReference type="Pfam" id="PF00326"/>
    </source>
</evidence>
<dbReference type="RefSeq" id="WP_169549270.1">
    <property type="nucleotide sequence ID" value="NZ_CP051677.1"/>
</dbReference>
<dbReference type="InterPro" id="IPR029058">
    <property type="entry name" value="AB_hydrolase_fold"/>
</dbReference>
<sequence length="676" mass="75458">MNALIYRLMVIVGLLLPMTMQAQQPALIDRQLIFGDPEISGAKLSPDGKFMSFIKPYKGTRNIWVKKTAEPFDAAKPMTADTTRPVRGYFWSRDGKYLLYSQDKGGDENFNVYAVNPAEILKPGQDVPTARDLTQLKGVRVAIYNVPKTDPNALYIGLNDRDKAWHDLYKLNLATGEKTLLRKNTDRILGWNFDWNDKLRMASRSPQDGSTELLRVDGDSLVKIYSTTLEENSYVAGFQKDNKRAYLVSNKGNRDLTQLLLFDPATGKEELVEMDPQKRVDFGELALSEVTHEPIFTAYTDDRLRRSWKDKSYEKDFAMMQAKLPGADLYPTSSTDDEQLWLISATSATDPGAVYLFDRKTKQFTLQYRPRPKLPVADLAPMTVVRYKSSDGLEIPAYLTLPKGVPAKNLPVIIFPHGGPWARDEYGYNAYHQFLANRGYAVLSPNFRASTGYGKAFLNAGNKQWGDKMQDDITWGVKYLVSQGIADPKRVGIMGGSYGGYATLAGVTFTPDLYAAAVAIVAPSNLITLLKSIPPYWEAGRKQFYERMGDPNTPEGKAQLERQSPLNSASKIKTPLMVVQGANDPRVNKAESDQIVVALRDRNYPVQYICAPDEGHGFARPVNNMAMLAAAEKFLAAQLGGRYQESMAADVAKRLTEITVDPKTVTLAKKETAEKK</sequence>
<dbReference type="SUPFAM" id="SSF82171">
    <property type="entry name" value="DPP6 N-terminal domain-like"/>
    <property type="match status" value="1"/>
</dbReference>
<dbReference type="Gene3D" id="3.40.50.1820">
    <property type="entry name" value="alpha/beta hydrolase"/>
    <property type="match status" value="1"/>
</dbReference>
<protein>
    <submittedName>
        <fullName evidence="3">S9 family peptidase</fullName>
    </submittedName>
</protein>
<dbReference type="KEGG" id="srho:HH216_01995"/>
<dbReference type="Proteomes" id="UP000501128">
    <property type="component" value="Chromosome"/>
</dbReference>
<feature type="domain" description="Peptidase S9 prolyl oligopeptidase catalytic" evidence="2">
    <location>
        <begin position="431"/>
        <end position="641"/>
    </location>
</feature>
<dbReference type="GO" id="GO:0006508">
    <property type="term" value="P:proteolysis"/>
    <property type="evidence" value="ECO:0007669"/>
    <property type="project" value="InterPro"/>
</dbReference>
<name>A0A7L5DMP2_9BACT</name>
<evidence type="ECO:0000313" key="4">
    <source>
        <dbReference type="Proteomes" id="UP000501128"/>
    </source>
</evidence>
<dbReference type="GO" id="GO:0004252">
    <property type="term" value="F:serine-type endopeptidase activity"/>
    <property type="evidence" value="ECO:0007669"/>
    <property type="project" value="TreeGrafter"/>
</dbReference>
<proteinExistence type="predicted"/>
<evidence type="ECO:0000256" key="1">
    <source>
        <dbReference type="ARBA" id="ARBA00022801"/>
    </source>
</evidence>
<dbReference type="PANTHER" id="PTHR42776:SF27">
    <property type="entry name" value="DIPEPTIDYL PEPTIDASE FAMILY MEMBER 6"/>
    <property type="match status" value="1"/>
</dbReference>
<dbReference type="InterPro" id="IPR001375">
    <property type="entry name" value="Peptidase_S9_cat"/>
</dbReference>
<dbReference type="SUPFAM" id="SSF53474">
    <property type="entry name" value="alpha/beta-Hydrolases"/>
    <property type="match status" value="1"/>
</dbReference>
<organism evidence="3 4">
    <name type="scientific">Spirosoma rhododendri</name>
    <dbReference type="NCBI Taxonomy" id="2728024"/>
    <lineage>
        <taxon>Bacteria</taxon>
        <taxon>Pseudomonadati</taxon>
        <taxon>Bacteroidota</taxon>
        <taxon>Cytophagia</taxon>
        <taxon>Cytophagales</taxon>
        <taxon>Cytophagaceae</taxon>
        <taxon>Spirosoma</taxon>
    </lineage>
</organism>